<organism evidence="1 2">
    <name type="scientific">Nephila pilipes</name>
    <name type="common">Giant wood spider</name>
    <name type="synonym">Nephila maculata</name>
    <dbReference type="NCBI Taxonomy" id="299642"/>
    <lineage>
        <taxon>Eukaryota</taxon>
        <taxon>Metazoa</taxon>
        <taxon>Ecdysozoa</taxon>
        <taxon>Arthropoda</taxon>
        <taxon>Chelicerata</taxon>
        <taxon>Arachnida</taxon>
        <taxon>Araneae</taxon>
        <taxon>Araneomorphae</taxon>
        <taxon>Entelegynae</taxon>
        <taxon>Araneoidea</taxon>
        <taxon>Nephilidae</taxon>
        <taxon>Nephila</taxon>
    </lineage>
</organism>
<dbReference type="EMBL" id="BMAW01110675">
    <property type="protein sequence ID" value="GFT44395.1"/>
    <property type="molecule type" value="Genomic_DNA"/>
</dbReference>
<evidence type="ECO:0000313" key="2">
    <source>
        <dbReference type="Proteomes" id="UP000887013"/>
    </source>
</evidence>
<dbReference type="AlphaFoldDB" id="A0A8X6P075"/>
<dbReference type="Proteomes" id="UP000887013">
    <property type="component" value="Unassembled WGS sequence"/>
</dbReference>
<comment type="caution">
    <text evidence="1">The sequence shown here is derived from an EMBL/GenBank/DDBJ whole genome shotgun (WGS) entry which is preliminary data.</text>
</comment>
<accession>A0A8X6P075</accession>
<gene>
    <name evidence="1" type="ORF">NPIL_521741</name>
</gene>
<reference evidence="1" key="1">
    <citation type="submission" date="2020-08" db="EMBL/GenBank/DDBJ databases">
        <title>Multicomponent nature underlies the extraordinary mechanical properties of spider dragline silk.</title>
        <authorList>
            <person name="Kono N."/>
            <person name="Nakamura H."/>
            <person name="Mori M."/>
            <person name="Yoshida Y."/>
            <person name="Ohtoshi R."/>
            <person name="Malay A.D."/>
            <person name="Moran D.A.P."/>
            <person name="Tomita M."/>
            <person name="Numata K."/>
            <person name="Arakawa K."/>
        </authorList>
    </citation>
    <scope>NUCLEOTIDE SEQUENCE</scope>
</reference>
<sequence length="80" mass="8608">MRKETKTETNSCLHGIILEEILATSSIFINAPVLHKSLKTNLLAAYLLSPIFLSGAKPKGGFRPELALRDPSALFSLGGV</sequence>
<evidence type="ECO:0000313" key="1">
    <source>
        <dbReference type="EMBL" id="GFT44395.1"/>
    </source>
</evidence>
<proteinExistence type="predicted"/>
<keyword evidence="2" id="KW-1185">Reference proteome</keyword>
<name>A0A8X6P075_NEPPI</name>
<protein>
    <submittedName>
        <fullName evidence="1">Uncharacterized protein</fullName>
    </submittedName>
</protein>